<accession>A0A0R1QFM0</accession>
<keyword evidence="2" id="KW-1185">Reference proteome</keyword>
<dbReference type="AlphaFoldDB" id="A0A0R1QFM0"/>
<gene>
    <name evidence="1" type="ORF">FD29_GL000744</name>
</gene>
<proteinExistence type="predicted"/>
<dbReference type="PATRIC" id="fig|1423770.3.peg.765"/>
<sequence>MIKEEWGLKMDTNDNKKPVVDRIVVSKNEYVQGQLELTRSMYDKNSLPISKGPIPAGYRFVDNIWDEESGVIVVSMEGAFDAALTKAYKVIVNTLRQGSLDGAFNLDIQQQVEMGAANRMDIFVYCDACKRII</sequence>
<name>A0A0R1QFM0_9LACO</name>
<evidence type="ECO:0000313" key="1">
    <source>
        <dbReference type="EMBL" id="KRL43599.1"/>
    </source>
</evidence>
<dbReference type="Proteomes" id="UP000050872">
    <property type="component" value="Unassembled WGS sequence"/>
</dbReference>
<evidence type="ECO:0000313" key="2">
    <source>
        <dbReference type="Proteomes" id="UP000050872"/>
    </source>
</evidence>
<reference evidence="1 2" key="1">
    <citation type="journal article" date="2015" name="Genome Announc.">
        <title>Expanding the biotechnology potential of lactobacilli through comparative genomics of 213 strains and associated genera.</title>
        <authorList>
            <person name="Sun Z."/>
            <person name="Harris H.M."/>
            <person name="McCann A."/>
            <person name="Guo C."/>
            <person name="Argimon S."/>
            <person name="Zhang W."/>
            <person name="Yang X."/>
            <person name="Jeffery I.B."/>
            <person name="Cooney J.C."/>
            <person name="Kagawa T.F."/>
            <person name="Liu W."/>
            <person name="Song Y."/>
            <person name="Salvetti E."/>
            <person name="Wrobel A."/>
            <person name="Rasinkangas P."/>
            <person name="Parkhill J."/>
            <person name="Rea M.C."/>
            <person name="O'Sullivan O."/>
            <person name="Ritari J."/>
            <person name="Douillard F.P."/>
            <person name="Paul Ross R."/>
            <person name="Yang R."/>
            <person name="Briner A.E."/>
            <person name="Felis G.E."/>
            <person name="de Vos W.M."/>
            <person name="Barrangou R."/>
            <person name="Klaenhammer T.R."/>
            <person name="Caufield P.W."/>
            <person name="Cui Y."/>
            <person name="Zhang H."/>
            <person name="O'Toole P.W."/>
        </authorList>
    </citation>
    <scope>NUCLEOTIDE SEQUENCE [LARGE SCALE GENOMIC DNA]</scope>
    <source>
        <strain evidence="1 2">DSM 14500</strain>
    </source>
</reference>
<dbReference type="EMBL" id="AZEZ01000076">
    <property type="protein sequence ID" value="KRL43599.1"/>
    <property type="molecule type" value="Genomic_DNA"/>
</dbReference>
<comment type="caution">
    <text evidence="1">The sequence shown here is derived from an EMBL/GenBank/DDBJ whole genome shotgun (WGS) entry which is preliminary data.</text>
</comment>
<protein>
    <submittedName>
        <fullName evidence="1">Uncharacterized protein</fullName>
    </submittedName>
</protein>
<organism evidence="1 2">
    <name type="scientific">Companilactobacillus mindensis DSM 14500</name>
    <dbReference type="NCBI Taxonomy" id="1423770"/>
    <lineage>
        <taxon>Bacteria</taxon>
        <taxon>Bacillati</taxon>
        <taxon>Bacillota</taxon>
        <taxon>Bacilli</taxon>
        <taxon>Lactobacillales</taxon>
        <taxon>Lactobacillaceae</taxon>
        <taxon>Companilactobacillus</taxon>
    </lineage>
</organism>